<dbReference type="STRING" id="5875.Q4N3E3"/>
<dbReference type="Pfam" id="PF12146">
    <property type="entry name" value="Hydrolase_4"/>
    <property type="match status" value="1"/>
</dbReference>
<dbReference type="InterPro" id="IPR051044">
    <property type="entry name" value="MAG_DAG_Lipase"/>
</dbReference>
<name>Q4N3E3_THEPA</name>
<evidence type="ECO:0000256" key="1">
    <source>
        <dbReference type="SAM" id="MobiDB-lite"/>
    </source>
</evidence>
<feature type="region of interest" description="Disordered" evidence="1">
    <location>
        <begin position="104"/>
        <end position="125"/>
    </location>
</feature>
<gene>
    <name evidence="3" type="ordered locus">TP04_0044</name>
</gene>
<dbReference type="SUPFAM" id="SSF53474">
    <property type="entry name" value="alpha/beta-Hydrolases"/>
    <property type="match status" value="1"/>
</dbReference>
<protein>
    <recommendedName>
        <fullName evidence="2">Serine aminopeptidase S33 domain-containing protein</fullName>
    </recommendedName>
</protein>
<dbReference type="EMBL" id="AAGK01000004">
    <property type="protein sequence ID" value="EAN31396.1"/>
    <property type="molecule type" value="Genomic_DNA"/>
</dbReference>
<dbReference type="AlphaFoldDB" id="Q4N3E3"/>
<feature type="domain" description="Serine aminopeptidase S33" evidence="2">
    <location>
        <begin position="746"/>
        <end position="800"/>
    </location>
</feature>
<comment type="caution">
    <text evidence="3">The sequence shown here is derived from an EMBL/GenBank/DDBJ whole genome shotgun (WGS) entry which is preliminary data.</text>
</comment>
<sequence length="1085" mass="126851">MACELVNLAVDSINVDLNKINHWKENVYNFLNLNYAPKPGYRFGKVTNSKAILWETDGLTFCRKVTISQHNNSFLFLYINIYNKGDSKSLYFVNSDLYSPVNDSTPANTQLNQKKQNKDDRNHPKANWCRVKSTDFFEKLNEVVELHQFFCDVELNLGSKLNHHLFFINNSHRLLIDVFLPKLGYKLTKVKSGLFEIWRSSSPNEKCITAFAYPRTKYSYLHLVIECDSDNPFDYPPDSHTSAVGRRKNLYFKRSMYCWTELSKEEFFSHFEMEFGKTGVNGEVCNLDRDLYCYYYKNIPLKIDDIDEDMFFVTKTFCEKVTNLSIKPKPGFFLKEIYLERFLLKCSKIENVLHVNLHLYNDELVIFYIVLSTLNLPSKLSGSLSPPSACPTTNGLYGLSHSRSSDLVLDTAQLNSGMYEQNENSPESVNTILYFKKRDSTWSLVSYSDYVSTFSSFSYYKPNFEFSNSMASTRSTSRSNSFGISRRPNFMHRNRFSRVVHMRNLLRKNLHIQDEVFQGKIFSNTFKNNKNLHIRTYFSPSENYTCPKKVNRFHEFSSRKNVILVHGVASSFMDQFMATNFTKLLQKINYLNLNPYFTPSIAPSPSRFIHKRTLLGSIMSHRGVLYGYKKRQSMNIMLIRKNPLHRLRFHKLINLKRYKYGFNTAITRRRPHLSHFNIQNTKNHYRDPYNTRIGYTNNMSEYRSFGYPAYKLNTSVSHSRKYYELFNSSNQYMDNILDVFKSCSYTGSLVELLNKLGYNVYAMDLQAHGLSESFTSIRCYVTDFQDYVSDLLQFVEIVRSGKFFDNSDSYTLTQYPTSSPNLRFGHEFTQFSTEDQESNTEYFSSMNNSPISNESGYTLRNHINTPLSKESKQKDQFVLIGHSMGANICLQAIEHYNSLPKTDADDDTDQSCTPKKQVLGQNTRMNENNLVDVFISVSGMYNILDLLTKTIKKIFPIFFRVTSMFIPSHDTVPLKYRDYTTTFRLYKRFHDPYFYIRKLTHLKGHQVIKACREVFENVRFYPKQIKTLILHSSHDPSCHINGSNELYERLEGEHCQYLQVDSNFHSIMSFEYIGVIKDIFLKVLS</sequence>
<reference evidence="3 4" key="1">
    <citation type="journal article" date="2005" name="Science">
        <title>Genome sequence of Theileria parva, a bovine pathogen that transforms lymphocytes.</title>
        <authorList>
            <person name="Gardner M.J."/>
            <person name="Bishop R."/>
            <person name="Shah T."/>
            <person name="de Villiers E.P."/>
            <person name="Carlton J.M."/>
            <person name="Hall N."/>
            <person name="Ren Q."/>
            <person name="Paulsen I.T."/>
            <person name="Pain A."/>
            <person name="Berriman M."/>
            <person name="Wilson R.J.M."/>
            <person name="Sato S."/>
            <person name="Ralph S.A."/>
            <person name="Mann D.J."/>
            <person name="Xiong Z."/>
            <person name="Shallom S.J."/>
            <person name="Weidman J."/>
            <person name="Jiang L."/>
            <person name="Lynn J."/>
            <person name="Weaver B."/>
            <person name="Shoaibi A."/>
            <person name="Domingo A.R."/>
            <person name="Wasawo D."/>
            <person name="Crabtree J."/>
            <person name="Wortman J.R."/>
            <person name="Haas B."/>
            <person name="Angiuoli S.V."/>
            <person name="Creasy T.H."/>
            <person name="Lu C."/>
            <person name="Suh B."/>
            <person name="Silva J.C."/>
            <person name="Utterback T.R."/>
            <person name="Feldblyum T.V."/>
            <person name="Pertea M."/>
            <person name="Allen J."/>
            <person name="Nierman W.C."/>
            <person name="Taracha E.L.N."/>
            <person name="Salzberg S.L."/>
            <person name="White O.R."/>
            <person name="Fitzhugh H.A."/>
            <person name="Morzaria S."/>
            <person name="Venter J.C."/>
            <person name="Fraser C.M."/>
            <person name="Nene V."/>
        </authorList>
    </citation>
    <scope>NUCLEOTIDE SEQUENCE [LARGE SCALE GENOMIC DNA]</scope>
    <source>
        <strain evidence="3 4">Muguga</strain>
    </source>
</reference>
<evidence type="ECO:0000259" key="2">
    <source>
        <dbReference type="Pfam" id="PF12146"/>
    </source>
</evidence>
<dbReference type="VEuPathDB" id="PiroplasmaDB:TpMuguga_04g00044"/>
<evidence type="ECO:0000313" key="3">
    <source>
        <dbReference type="EMBL" id="EAN31396.1"/>
    </source>
</evidence>
<dbReference type="GeneID" id="3500946"/>
<dbReference type="RefSeq" id="XP_763679.1">
    <property type="nucleotide sequence ID" value="XM_758586.1"/>
</dbReference>
<dbReference type="PANTHER" id="PTHR11614">
    <property type="entry name" value="PHOSPHOLIPASE-RELATED"/>
    <property type="match status" value="1"/>
</dbReference>
<dbReference type="Gene3D" id="3.40.50.1820">
    <property type="entry name" value="alpha/beta hydrolase"/>
    <property type="match status" value="1"/>
</dbReference>
<dbReference type="InterPro" id="IPR029058">
    <property type="entry name" value="AB_hydrolase_fold"/>
</dbReference>
<keyword evidence="4" id="KW-1185">Reference proteome</keyword>
<dbReference type="KEGG" id="tpv:TP04_0044"/>
<dbReference type="Proteomes" id="UP000001949">
    <property type="component" value="Unassembled WGS sequence"/>
</dbReference>
<organism evidence="3 4">
    <name type="scientific">Theileria parva</name>
    <name type="common">East coast fever infection agent</name>
    <dbReference type="NCBI Taxonomy" id="5875"/>
    <lineage>
        <taxon>Eukaryota</taxon>
        <taxon>Sar</taxon>
        <taxon>Alveolata</taxon>
        <taxon>Apicomplexa</taxon>
        <taxon>Aconoidasida</taxon>
        <taxon>Piroplasmida</taxon>
        <taxon>Theileriidae</taxon>
        <taxon>Theileria</taxon>
    </lineage>
</organism>
<dbReference type="InterPro" id="IPR022742">
    <property type="entry name" value="Hydrolase_4"/>
</dbReference>
<evidence type="ECO:0000313" key="4">
    <source>
        <dbReference type="Proteomes" id="UP000001949"/>
    </source>
</evidence>
<proteinExistence type="predicted"/>
<feature type="compositionally biased region" description="Polar residues" evidence="1">
    <location>
        <begin position="104"/>
        <end position="114"/>
    </location>
</feature>
<dbReference type="InParanoid" id="Q4N3E3"/>
<accession>Q4N3E3</accession>
<dbReference type="eggNOG" id="ENOG502TN5K">
    <property type="taxonomic scope" value="Eukaryota"/>
</dbReference>
<dbReference type="OMA" id="CITAFAY"/>